<evidence type="ECO:0000313" key="2">
    <source>
        <dbReference type="EMBL" id="GAD79634.1"/>
    </source>
</evidence>
<evidence type="ECO:0000313" key="3">
    <source>
        <dbReference type="Proteomes" id="UP000016562"/>
    </source>
</evidence>
<feature type="transmembrane region" description="Helical" evidence="1">
    <location>
        <begin position="12"/>
        <end position="35"/>
    </location>
</feature>
<organism evidence="2 3">
    <name type="scientific">Vibrio ezurae NBRC 102218</name>
    <dbReference type="NCBI Taxonomy" id="1219080"/>
    <lineage>
        <taxon>Bacteria</taxon>
        <taxon>Pseudomonadati</taxon>
        <taxon>Pseudomonadota</taxon>
        <taxon>Gammaproteobacteria</taxon>
        <taxon>Vibrionales</taxon>
        <taxon>Vibrionaceae</taxon>
        <taxon>Vibrio</taxon>
    </lineage>
</organism>
<dbReference type="STRING" id="1219080.VEZ01S_19_00490"/>
<keyword evidence="1" id="KW-0812">Transmembrane</keyword>
<keyword evidence="1" id="KW-1133">Transmembrane helix</keyword>
<feature type="transmembrane region" description="Helical" evidence="1">
    <location>
        <begin position="94"/>
        <end position="113"/>
    </location>
</feature>
<comment type="caution">
    <text evidence="2">The sequence shown here is derived from an EMBL/GenBank/DDBJ whole genome shotgun (WGS) entry which is preliminary data.</text>
</comment>
<proteinExistence type="predicted"/>
<evidence type="ECO:0000256" key="1">
    <source>
        <dbReference type="SAM" id="Phobius"/>
    </source>
</evidence>
<feature type="transmembrane region" description="Helical" evidence="1">
    <location>
        <begin position="282"/>
        <end position="299"/>
    </location>
</feature>
<gene>
    <name evidence="2" type="ORF">VEZ01S_19_00490</name>
</gene>
<feature type="transmembrane region" description="Helical" evidence="1">
    <location>
        <begin position="163"/>
        <end position="181"/>
    </location>
</feature>
<accession>U3CEE2</accession>
<dbReference type="RefSeq" id="WP_021713343.1">
    <property type="nucleotide sequence ID" value="NZ_BATM01000019.1"/>
</dbReference>
<feature type="transmembrane region" description="Helical" evidence="1">
    <location>
        <begin position="55"/>
        <end position="74"/>
    </location>
</feature>
<feature type="transmembrane region" description="Helical" evidence="1">
    <location>
        <begin position="119"/>
        <end position="151"/>
    </location>
</feature>
<name>U3CEE2_9VIBR</name>
<dbReference type="EMBL" id="BATM01000019">
    <property type="protein sequence ID" value="GAD79634.1"/>
    <property type="molecule type" value="Genomic_DNA"/>
</dbReference>
<dbReference type="Proteomes" id="UP000016562">
    <property type="component" value="Unassembled WGS sequence"/>
</dbReference>
<protein>
    <submittedName>
        <fullName evidence="2">Uncharacterized protein</fullName>
    </submittedName>
</protein>
<dbReference type="AlphaFoldDB" id="U3CEE2"/>
<feature type="transmembrane region" description="Helical" evidence="1">
    <location>
        <begin position="256"/>
        <end position="277"/>
    </location>
</feature>
<reference evidence="2 3" key="1">
    <citation type="submission" date="2013-09" db="EMBL/GenBank/DDBJ databases">
        <title>Whole genome shotgun sequence of Vibrio ezurae NBRC 102218.</title>
        <authorList>
            <person name="Yoshida I."/>
            <person name="Hosoyama A."/>
            <person name="Numata M."/>
            <person name="Hashimoto M."/>
            <person name="Hosoyama Y."/>
            <person name="Tsuchikane K."/>
            <person name="Noguchi M."/>
            <person name="Hirakata S."/>
            <person name="Ichikawa N."/>
            <person name="Ohji S."/>
            <person name="Yamazoe A."/>
            <person name="Fujita N."/>
        </authorList>
    </citation>
    <scope>NUCLEOTIDE SEQUENCE [LARGE SCALE GENOMIC DNA]</scope>
    <source>
        <strain evidence="2 3">NBRC 102218</strain>
    </source>
</reference>
<sequence length="328" mass="37025">MIIGSITNLELFSVFLVIFDIRVLLSILSFVGIYALLDMESNYDVDYYQHLTLKLIVFLSCISAVVTIFQFYFLGFNMNVRLMGMFTNSQMNGYIMLASLVTLYTGWSVYSLFSRTQVVFLSSIIIIAIFLSGTRTALFGCILFFVLIITISLIKNIAREKRLAIYFCSLFFLALVVYISLNFVSDVSGRGDVLDQSHGGRISVLIGLYNSLLNDGMIPLLFGKGLGYGSSPFISMYYESGMNPFYLWTDGTIQYFLLRQGLVGLVILFLLTTFFLFTCIKIGRLAVVIFLLVILTMLSTNVLEVYLFQVILAFNLFCLKYSNSIKGC</sequence>
<keyword evidence="3" id="KW-1185">Reference proteome</keyword>
<keyword evidence="1" id="KW-0472">Membrane</keyword>